<dbReference type="InterPro" id="IPR038084">
    <property type="entry name" value="PduO/GlcC-like_sf"/>
</dbReference>
<sequence>MTIDTDLARLALQEERLQFDAFDQRSAWALGSRIKALSEEAGVALAIEIRLGKDTVFFYGMPGTGPTNADWARRKRNSVELLHTSSYALNLKLEKEGSTLEAKQGLPLRDYATHGGSVPIRVRGVGVVGVVTVSGIPQRDDHAMAIKALAELCGVPLHEVALDERGTG</sequence>
<dbReference type="Pfam" id="PF03928">
    <property type="entry name" value="HbpS-like"/>
    <property type="match status" value="1"/>
</dbReference>
<accession>A0ABZ0AYD2</accession>
<dbReference type="PANTHER" id="PTHR28255">
    <property type="match status" value="1"/>
</dbReference>
<dbReference type="EMBL" id="CP132507">
    <property type="protein sequence ID" value="WNO03754.1"/>
    <property type="molecule type" value="Genomic_DNA"/>
</dbReference>
<evidence type="ECO:0000256" key="1">
    <source>
        <dbReference type="HAMAP-Rule" id="MF_00761"/>
    </source>
</evidence>
<organism evidence="2 3">
    <name type="scientific">Rhodoferax mekongensis</name>
    <dbReference type="NCBI Taxonomy" id="3068341"/>
    <lineage>
        <taxon>Bacteria</taxon>
        <taxon>Pseudomonadati</taxon>
        <taxon>Pseudomonadota</taxon>
        <taxon>Betaproteobacteria</taxon>
        <taxon>Burkholderiales</taxon>
        <taxon>Comamonadaceae</taxon>
        <taxon>Rhodoferax</taxon>
    </lineage>
</organism>
<comment type="similarity">
    <text evidence="1">Belongs to the UPF0303 family.</text>
</comment>
<dbReference type="SUPFAM" id="SSF143744">
    <property type="entry name" value="GlcG-like"/>
    <property type="match status" value="1"/>
</dbReference>
<dbReference type="InterPro" id="IPR005624">
    <property type="entry name" value="PduO/GlcC-like"/>
</dbReference>
<dbReference type="PIRSF" id="PIRSF008757">
    <property type="entry name" value="UCP008757"/>
    <property type="match status" value="1"/>
</dbReference>
<dbReference type="PANTHER" id="PTHR28255:SF1">
    <property type="entry name" value="UPF0303 PROTEIN YBR137W"/>
    <property type="match status" value="1"/>
</dbReference>
<name>A0ABZ0AYD2_9BURK</name>
<dbReference type="HAMAP" id="MF_00761">
    <property type="entry name" value="UPF0303"/>
    <property type="match status" value="1"/>
</dbReference>
<evidence type="ECO:0000313" key="3">
    <source>
        <dbReference type="Proteomes" id="UP001302257"/>
    </source>
</evidence>
<dbReference type="Proteomes" id="UP001302257">
    <property type="component" value="Chromosome"/>
</dbReference>
<reference evidence="2 3" key="1">
    <citation type="submission" date="2023-08" db="EMBL/GenBank/DDBJ databases">
        <title>Rhodoferax potami sp. nov. and Rhodoferax mekongensis sp. nov., isolated from the Mekong River in Thailand.</title>
        <authorList>
            <person name="Kitikhun S."/>
            <person name="Charoenyingcharoen P."/>
            <person name="Siriarchawattana P."/>
            <person name="Likhitrattanapisal S."/>
            <person name="Nilsakha T."/>
            <person name="Chanpet A."/>
            <person name="Rattanawaree P."/>
            <person name="Ingsriswang S."/>
        </authorList>
    </citation>
    <scope>NUCLEOTIDE SEQUENCE [LARGE SCALE GENOMIC DNA]</scope>
    <source>
        <strain evidence="2 3">TBRC 17307</strain>
    </source>
</reference>
<keyword evidence="3" id="KW-1185">Reference proteome</keyword>
<dbReference type="InterPro" id="IPR010371">
    <property type="entry name" value="YBR137W-like"/>
</dbReference>
<evidence type="ECO:0000313" key="2">
    <source>
        <dbReference type="EMBL" id="WNO03754.1"/>
    </source>
</evidence>
<dbReference type="NCBIfam" id="NF002696">
    <property type="entry name" value="PRK02487.1-5"/>
    <property type="match status" value="1"/>
</dbReference>
<proteinExistence type="inferred from homology"/>
<dbReference type="Gene3D" id="3.30.450.150">
    <property type="entry name" value="Haem-degrading domain"/>
    <property type="match status" value="1"/>
</dbReference>
<protein>
    <recommendedName>
        <fullName evidence="1">UPF0303 protein RAN89_12600</fullName>
    </recommendedName>
</protein>
<dbReference type="RefSeq" id="WP_313866637.1">
    <property type="nucleotide sequence ID" value="NZ_CP132507.1"/>
</dbReference>
<gene>
    <name evidence="2" type="ORF">RAN89_12600</name>
</gene>